<comment type="cofactor">
    <cofactor evidence="1">
        <name>pyridoxal 5'-phosphate</name>
        <dbReference type="ChEBI" id="CHEBI:597326"/>
    </cofactor>
</comment>
<dbReference type="PANTHER" id="PTHR48078">
    <property type="entry name" value="THREONINE DEHYDRATASE, MITOCHONDRIAL-RELATED"/>
    <property type="match status" value="1"/>
</dbReference>
<dbReference type="HOGENOM" id="CLU_021152_4_2_7"/>
<evidence type="ECO:0000256" key="2">
    <source>
        <dbReference type="ARBA" id="ARBA00010869"/>
    </source>
</evidence>
<comment type="similarity">
    <text evidence="2">Belongs to the serine/threonine dehydratase family.</text>
</comment>
<evidence type="ECO:0000256" key="4">
    <source>
        <dbReference type="ARBA" id="ARBA00023239"/>
    </source>
</evidence>
<keyword evidence="3" id="KW-0663">Pyridoxal phosphate</keyword>
<dbReference type="Pfam" id="PF00291">
    <property type="entry name" value="PALP"/>
    <property type="match status" value="1"/>
</dbReference>
<dbReference type="InterPro" id="IPR001926">
    <property type="entry name" value="TrpB-like_PALP"/>
</dbReference>
<dbReference type="CDD" id="cd01562">
    <property type="entry name" value="Thr-dehyd"/>
    <property type="match status" value="1"/>
</dbReference>
<evidence type="ECO:0000313" key="6">
    <source>
        <dbReference type="EMBL" id="ACY16624.1"/>
    </source>
</evidence>
<name>D0LJQ0_HALO1</name>
<dbReference type="InterPro" id="IPR050147">
    <property type="entry name" value="Ser/Thr_Dehydratase"/>
</dbReference>
<dbReference type="STRING" id="502025.Hoch_4126"/>
<sequence>MTHWPITLADVRAAEERIRPHLAVTPLRNYPLLDQAIGHDIRVYVKHENHQPTCAFKVRNGLSALRALAPEALARGVVTASSGNHGQGVSWAATILGTRATVCVPVGNNPDKNAAMRALGAELIEHGPDYDSALAHAHELSESRGLTLIHATNNRHVVAGAATITLEIAEQMQAQGEPLDAMVIAVGGGSKSVGAMTVWRGLAPELGREVAVYGVQAEAAPTVHDSWHAGAPVERGTPRTFADGLATRACYEGTFSALRAGLRDFVKLSEADIADALRLGLATTHNLIEGASAATIAGVRALAPKLAGQRVGIIYSGGNIDEKTLRAVLCREI</sequence>
<reference evidence="6 7" key="1">
    <citation type="journal article" date="2010" name="Stand. Genomic Sci.">
        <title>Complete genome sequence of Haliangium ochraceum type strain (SMP-2).</title>
        <authorList>
            <consortium name="US DOE Joint Genome Institute (JGI-PGF)"/>
            <person name="Ivanova N."/>
            <person name="Daum C."/>
            <person name="Lang E."/>
            <person name="Abt B."/>
            <person name="Kopitz M."/>
            <person name="Saunders E."/>
            <person name="Lapidus A."/>
            <person name="Lucas S."/>
            <person name="Glavina Del Rio T."/>
            <person name="Nolan M."/>
            <person name="Tice H."/>
            <person name="Copeland A."/>
            <person name="Cheng J.F."/>
            <person name="Chen F."/>
            <person name="Bruce D."/>
            <person name="Goodwin L."/>
            <person name="Pitluck S."/>
            <person name="Mavromatis K."/>
            <person name="Pati A."/>
            <person name="Mikhailova N."/>
            <person name="Chen A."/>
            <person name="Palaniappan K."/>
            <person name="Land M."/>
            <person name="Hauser L."/>
            <person name="Chang Y.J."/>
            <person name="Jeffries C.D."/>
            <person name="Detter J.C."/>
            <person name="Brettin T."/>
            <person name="Rohde M."/>
            <person name="Goker M."/>
            <person name="Bristow J."/>
            <person name="Markowitz V."/>
            <person name="Eisen J.A."/>
            <person name="Hugenholtz P."/>
            <person name="Kyrpides N.C."/>
            <person name="Klenk H.P."/>
        </authorList>
    </citation>
    <scope>NUCLEOTIDE SEQUENCE [LARGE SCALE GENOMIC DNA]</scope>
    <source>
        <strain evidence="7">DSM 14365 / CIP 107738 / JCM 11303 / AJ 13395 / SMP-2</strain>
    </source>
</reference>
<gene>
    <name evidence="6" type="ordered locus">Hoch_4126</name>
</gene>
<proteinExistence type="inferred from homology"/>
<dbReference type="OrthoDB" id="9811476at2"/>
<dbReference type="EMBL" id="CP001804">
    <property type="protein sequence ID" value="ACY16624.1"/>
    <property type="molecule type" value="Genomic_DNA"/>
</dbReference>
<feature type="domain" description="Tryptophan synthase beta chain-like PALP" evidence="5">
    <location>
        <begin position="18"/>
        <end position="317"/>
    </location>
</feature>
<dbReference type="FunFam" id="3.40.50.1100:FF:000005">
    <property type="entry name" value="Threonine dehydratase catabolic"/>
    <property type="match status" value="1"/>
</dbReference>
<dbReference type="KEGG" id="hoh:Hoch_4126"/>
<organism evidence="6 7">
    <name type="scientific">Haliangium ochraceum (strain DSM 14365 / JCM 11303 / SMP-2)</name>
    <dbReference type="NCBI Taxonomy" id="502025"/>
    <lineage>
        <taxon>Bacteria</taxon>
        <taxon>Pseudomonadati</taxon>
        <taxon>Myxococcota</taxon>
        <taxon>Polyangia</taxon>
        <taxon>Haliangiales</taxon>
        <taxon>Kofleriaceae</taxon>
        <taxon>Haliangium</taxon>
    </lineage>
</organism>
<evidence type="ECO:0000259" key="5">
    <source>
        <dbReference type="Pfam" id="PF00291"/>
    </source>
</evidence>
<keyword evidence="4" id="KW-0456">Lyase</keyword>
<dbReference type="GO" id="GO:0004794">
    <property type="term" value="F:threonine deaminase activity"/>
    <property type="evidence" value="ECO:0007669"/>
    <property type="project" value="TreeGrafter"/>
</dbReference>
<dbReference type="SUPFAM" id="SSF53686">
    <property type="entry name" value="Tryptophan synthase beta subunit-like PLP-dependent enzymes"/>
    <property type="match status" value="1"/>
</dbReference>
<dbReference type="GO" id="GO:0006567">
    <property type="term" value="P:L-threonine catabolic process"/>
    <property type="evidence" value="ECO:0007669"/>
    <property type="project" value="TreeGrafter"/>
</dbReference>
<keyword evidence="7" id="KW-1185">Reference proteome</keyword>
<dbReference type="RefSeq" id="WP_012829222.1">
    <property type="nucleotide sequence ID" value="NC_013440.1"/>
</dbReference>
<dbReference type="eggNOG" id="COG1171">
    <property type="taxonomic scope" value="Bacteria"/>
</dbReference>
<protein>
    <submittedName>
        <fullName evidence="6">Pyridoxal-5'-phosphate-dependent protein beta subunit</fullName>
    </submittedName>
</protein>
<evidence type="ECO:0000256" key="1">
    <source>
        <dbReference type="ARBA" id="ARBA00001933"/>
    </source>
</evidence>
<dbReference type="AlphaFoldDB" id="D0LJQ0"/>
<dbReference type="Proteomes" id="UP000001880">
    <property type="component" value="Chromosome"/>
</dbReference>
<evidence type="ECO:0000313" key="7">
    <source>
        <dbReference type="Proteomes" id="UP000001880"/>
    </source>
</evidence>
<accession>D0LJQ0</accession>
<dbReference type="GO" id="GO:0009097">
    <property type="term" value="P:isoleucine biosynthetic process"/>
    <property type="evidence" value="ECO:0007669"/>
    <property type="project" value="TreeGrafter"/>
</dbReference>
<dbReference type="GO" id="GO:0003941">
    <property type="term" value="F:L-serine ammonia-lyase activity"/>
    <property type="evidence" value="ECO:0007669"/>
    <property type="project" value="TreeGrafter"/>
</dbReference>
<evidence type="ECO:0000256" key="3">
    <source>
        <dbReference type="ARBA" id="ARBA00022898"/>
    </source>
</evidence>
<dbReference type="InterPro" id="IPR036052">
    <property type="entry name" value="TrpB-like_PALP_sf"/>
</dbReference>
<dbReference type="PANTHER" id="PTHR48078:SF7">
    <property type="entry name" value="BLL6502 PROTEIN"/>
    <property type="match status" value="1"/>
</dbReference>
<dbReference type="GO" id="GO:0006565">
    <property type="term" value="P:L-serine catabolic process"/>
    <property type="evidence" value="ECO:0007669"/>
    <property type="project" value="TreeGrafter"/>
</dbReference>
<dbReference type="Gene3D" id="3.40.50.1100">
    <property type="match status" value="2"/>
</dbReference>